<dbReference type="RefSeq" id="WP_136335614.1">
    <property type="nucleotide sequence ID" value="NZ_QXMP01000009.1"/>
</dbReference>
<evidence type="ECO:0000313" key="1">
    <source>
        <dbReference type="EMBL" id="THD67408.1"/>
    </source>
</evidence>
<evidence type="ECO:0008006" key="3">
    <source>
        <dbReference type="Google" id="ProtNLM"/>
    </source>
</evidence>
<dbReference type="PROSITE" id="PS51257">
    <property type="entry name" value="PROKAR_LIPOPROTEIN"/>
    <property type="match status" value="1"/>
</dbReference>
<comment type="caution">
    <text evidence="1">The sequence shown here is derived from an EMBL/GenBank/DDBJ whole genome shotgun (WGS) entry which is preliminary data.</text>
</comment>
<dbReference type="Proteomes" id="UP000305939">
    <property type="component" value="Unassembled WGS sequence"/>
</dbReference>
<keyword evidence="2" id="KW-1185">Reference proteome</keyword>
<gene>
    <name evidence="1" type="ORF">E7Z59_07030</name>
</gene>
<accession>A0A4S3LZS3</accession>
<evidence type="ECO:0000313" key="2">
    <source>
        <dbReference type="Proteomes" id="UP000305939"/>
    </source>
</evidence>
<organism evidence="1 2">
    <name type="scientific">Robertkochia marina</name>
    <dbReference type="NCBI Taxonomy" id="1227945"/>
    <lineage>
        <taxon>Bacteria</taxon>
        <taxon>Pseudomonadati</taxon>
        <taxon>Bacteroidota</taxon>
        <taxon>Flavobacteriia</taxon>
        <taxon>Flavobacteriales</taxon>
        <taxon>Flavobacteriaceae</taxon>
        <taxon>Robertkochia</taxon>
    </lineage>
</organism>
<protein>
    <recommendedName>
        <fullName evidence="3">Lipoprotein</fullName>
    </recommendedName>
</protein>
<sequence length="235" mass="27473">MKKVIFYIFIISVLCSCTSNTRKTFSEIEILNDVFLDLIGTQYYYEELPIPPLPLEYAENKQDSLRYKIQKEQFDEAYDNPKLDSSKLVIGILPSFINPKQAFEYWNPKQESFPRIHYSPELHSKEFDQLLTKMVDSTDFNPGKIELNALKNKGRYIIKDLAILASQDPEYWKSPDYRYIGSIRFSDFKINKNNDKAIFYYSMPCGRLCGSGELIFCVKSNGKWKIADTIQLWVS</sequence>
<dbReference type="AlphaFoldDB" id="A0A4S3LZS3"/>
<name>A0A4S3LZS3_9FLAO</name>
<proteinExistence type="predicted"/>
<dbReference type="EMBL" id="SSMC01000002">
    <property type="protein sequence ID" value="THD67408.1"/>
    <property type="molecule type" value="Genomic_DNA"/>
</dbReference>
<reference evidence="1 2" key="1">
    <citation type="submission" date="2019-04" db="EMBL/GenBank/DDBJ databases">
        <title>Draft genome sequence of Robertkochia marina CC-AMO-30D.</title>
        <authorList>
            <person name="Hameed A."/>
            <person name="Lin S.-Y."/>
            <person name="Shahina M."/>
            <person name="Lai W.-A."/>
            <person name="Young C.-C."/>
        </authorList>
    </citation>
    <scope>NUCLEOTIDE SEQUENCE [LARGE SCALE GENOMIC DNA]</scope>
    <source>
        <strain evidence="1 2">CC-AMO-30D</strain>
    </source>
</reference>
<dbReference type="OrthoDB" id="714084at2"/>